<evidence type="ECO:0000256" key="1">
    <source>
        <dbReference type="SAM" id="MobiDB-lite"/>
    </source>
</evidence>
<feature type="compositionally biased region" description="Basic and acidic residues" evidence="1">
    <location>
        <begin position="56"/>
        <end position="66"/>
    </location>
</feature>
<proteinExistence type="predicted"/>
<evidence type="ECO:0000313" key="3">
    <source>
        <dbReference type="Proteomes" id="UP000218505"/>
    </source>
</evidence>
<dbReference type="EMBL" id="CP023445">
    <property type="protein sequence ID" value="ATE55416.1"/>
    <property type="molecule type" value="Genomic_DNA"/>
</dbReference>
<sequence length="66" mass="7153">MFPEGVVRQRSVDIGLAATRTDRSGHPLRGAASGDRLDREMPNGQPTTAVGAHRCNGRDNQRRLIG</sequence>
<keyword evidence="3" id="KW-1185">Reference proteome</keyword>
<accession>A0A290Z8U6</accession>
<dbReference type="Proteomes" id="UP000218505">
    <property type="component" value="Chromosome"/>
</dbReference>
<dbReference type="RefSeq" id="WP_096495250.1">
    <property type="nucleotide sequence ID" value="NZ_CP023445.1"/>
</dbReference>
<evidence type="ECO:0000313" key="2">
    <source>
        <dbReference type="EMBL" id="ATE55416.1"/>
    </source>
</evidence>
<protein>
    <submittedName>
        <fullName evidence="2">Uncharacterized protein</fullName>
    </submittedName>
</protein>
<reference evidence="2" key="1">
    <citation type="submission" date="2017-09" db="EMBL/GenBank/DDBJ databases">
        <title>Complete Genome Sequence of ansamitocin-producing Bacterium Actinosynnema pretiosum X47.</title>
        <authorList>
            <person name="Cao G."/>
            <person name="Zong G."/>
            <person name="Zhong C."/>
            <person name="Fu J."/>
        </authorList>
    </citation>
    <scope>NUCLEOTIDE SEQUENCE [LARGE SCALE GENOMIC DNA]</scope>
    <source>
        <strain evidence="2">X47</strain>
    </source>
</reference>
<dbReference type="KEGG" id="apre:CNX65_20770"/>
<feature type="region of interest" description="Disordered" evidence="1">
    <location>
        <begin position="18"/>
        <end position="66"/>
    </location>
</feature>
<gene>
    <name evidence="2" type="ORF">CNX65_20770</name>
</gene>
<dbReference type="AlphaFoldDB" id="A0A290Z8U6"/>
<organism evidence="2 3">
    <name type="scientific">Actinosynnema pretiosum</name>
    <dbReference type="NCBI Taxonomy" id="42197"/>
    <lineage>
        <taxon>Bacteria</taxon>
        <taxon>Bacillati</taxon>
        <taxon>Actinomycetota</taxon>
        <taxon>Actinomycetes</taxon>
        <taxon>Pseudonocardiales</taxon>
        <taxon>Pseudonocardiaceae</taxon>
        <taxon>Actinosynnema</taxon>
    </lineage>
</organism>
<name>A0A290Z8U6_9PSEU</name>